<dbReference type="InterPro" id="IPR029058">
    <property type="entry name" value="AB_hydrolase_fold"/>
</dbReference>
<dbReference type="Pfam" id="PF01738">
    <property type="entry name" value="DLH"/>
    <property type="match status" value="1"/>
</dbReference>
<feature type="compositionally biased region" description="Gly residues" evidence="1">
    <location>
        <begin position="26"/>
        <end position="37"/>
    </location>
</feature>
<gene>
    <name evidence="3" type="ORF">EBN88_22045</name>
</gene>
<dbReference type="SUPFAM" id="SSF53474">
    <property type="entry name" value="alpha/beta-Hydrolases"/>
    <property type="match status" value="1"/>
</dbReference>
<evidence type="ECO:0000313" key="4">
    <source>
        <dbReference type="Proteomes" id="UP000278673"/>
    </source>
</evidence>
<comment type="caution">
    <text evidence="3">The sequence shown here is derived from an EMBL/GenBank/DDBJ whole genome shotgun (WGS) entry which is preliminary data.</text>
</comment>
<reference evidence="3 4" key="1">
    <citation type="submission" date="2018-10" db="EMBL/GenBank/DDBJ databases">
        <title>Isolation, diversity and antifungal activity of actinobacteria from wheat.</title>
        <authorList>
            <person name="Han C."/>
        </authorList>
    </citation>
    <scope>NUCLEOTIDE SEQUENCE [LARGE SCALE GENOMIC DNA]</scope>
    <source>
        <strain evidence="3 4">NEAU-YY642</strain>
    </source>
</reference>
<dbReference type="Proteomes" id="UP000278673">
    <property type="component" value="Unassembled WGS sequence"/>
</dbReference>
<name>A0A3M2LFQ8_9ACTN</name>
<keyword evidence="4" id="KW-1185">Reference proteome</keyword>
<sequence>MIHAGVRPGAPPETAPEPRAPEGGLTPLGGGAAPGGVTLGWRTVSGDAADPPLRVLVASPRARAPLGRVIVAHHRDGLDDFTGSVCRTLAEAGFLAEVPDLFSRATDPELTPAERKATLRDETLVRDLTRCHAAADRDAGGLRTGVVGHCMGGRVALLAAVDTAFCAAAVSFYGGRLFQPWGPGRSPGERVDRVRCPVLAVGGRADSQPSPADLERLALLAAGAPHPVRVALAEGAGHAFMNFLRADRYHPLATQTGYAVATAFLTEHLASTHAPDPRGPSPTTTPTALPEA</sequence>
<dbReference type="EMBL" id="RFFJ01000150">
    <property type="protein sequence ID" value="RMI36244.1"/>
    <property type="molecule type" value="Genomic_DNA"/>
</dbReference>
<evidence type="ECO:0000259" key="2">
    <source>
        <dbReference type="Pfam" id="PF01738"/>
    </source>
</evidence>
<dbReference type="AlphaFoldDB" id="A0A3M2LFQ8"/>
<organism evidence="3 4">
    <name type="scientific">Streptomyces triticirhizae</name>
    <dbReference type="NCBI Taxonomy" id="2483353"/>
    <lineage>
        <taxon>Bacteria</taxon>
        <taxon>Bacillati</taxon>
        <taxon>Actinomycetota</taxon>
        <taxon>Actinomycetes</taxon>
        <taxon>Kitasatosporales</taxon>
        <taxon>Streptomycetaceae</taxon>
        <taxon>Streptomyces</taxon>
    </lineage>
</organism>
<evidence type="ECO:0000256" key="1">
    <source>
        <dbReference type="SAM" id="MobiDB-lite"/>
    </source>
</evidence>
<dbReference type="RefSeq" id="WP_122185648.1">
    <property type="nucleotide sequence ID" value="NZ_RFFJ01000150.1"/>
</dbReference>
<dbReference type="Gene3D" id="3.40.50.1820">
    <property type="entry name" value="alpha/beta hydrolase"/>
    <property type="match status" value="1"/>
</dbReference>
<dbReference type="GO" id="GO:0016787">
    <property type="term" value="F:hydrolase activity"/>
    <property type="evidence" value="ECO:0007669"/>
    <property type="project" value="InterPro"/>
</dbReference>
<dbReference type="InterPro" id="IPR002925">
    <property type="entry name" value="Dienelactn_hydro"/>
</dbReference>
<dbReference type="InterPro" id="IPR051049">
    <property type="entry name" value="Dienelactone_hydrolase-like"/>
</dbReference>
<accession>A0A3M2LFQ8</accession>
<evidence type="ECO:0000313" key="3">
    <source>
        <dbReference type="EMBL" id="RMI36244.1"/>
    </source>
</evidence>
<feature type="region of interest" description="Disordered" evidence="1">
    <location>
        <begin position="1"/>
        <end position="37"/>
    </location>
</feature>
<feature type="region of interest" description="Disordered" evidence="1">
    <location>
        <begin position="270"/>
        <end position="292"/>
    </location>
</feature>
<feature type="domain" description="Dienelactone hydrolase" evidence="2">
    <location>
        <begin position="54"/>
        <end position="268"/>
    </location>
</feature>
<dbReference type="PANTHER" id="PTHR46623">
    <property type="entry name" value="CARBOXYMETHYLENEBUTENOLIDASE-RELATED"/>
    <property type="match status" value="1"/>
</dbReference>
<proteinExistence type="predicted"/>
<feature type="compositionally biased region" description="Polar residues" evidence="1">
    <location>
        <begin position="281"/>
        <end position="292"/>
    </location>
</feature>
<dbReference type="PANTHER" id="PTHR46623:SF6">
    <property type="entry name" value="ALPHA_BETA-HYDROLASES SUPERFAMILY PROTEIN"/>
    <property type="match status" value="1"/>
</dbReference>
<protein>
    <recommendedName>
        <fullName evidence="2">Dienelactone hydrolase domain-containing protein</fullName>
    </recommendedName>
</protein>